<dbReference type="Gramene" id="AET1Gv20420600.19">
    <property type="protein sequence ID" value="AET1Gv20420600.19"/>
    <property type="gene ID" value="AET1Gv20420600"/>
</dbReference>
<keyword evidence="1" id="KW-0472">Membrane</keyword>
<feature type="transmembrane region" description="Helical" evidence="1">
    <location>
        <begin position="24"/>
        <end position="44"/>
    </location>
</feature>
<keyword evidence="3" id="KW-1185">Reference proteome</keyword>
<protein>
    <submittedName>
        <fullName evidence="2">Uncharacterized protein</fullName>
    </submittedName>
</protein>
<reference evidence="2" key="3">
    <citation type="journal article" date="2017" name="Nature">
        <title>Genome sequence of the progenitor of the wheat D genome Aegilops tauschii.</title>
        <authorList>
            <person name="Luo M.C."/>
            <person name="Gu Y.Q."/>
            <person name="Puiu D."/>
            <person name="Wang H."/>
            <person name="Twardziok S.O."/>
            <person name="Deal K.R."/>
            <person name="Huo N."/>
            <person name="Zhu T."/>
            <person name="Wang L."/>
            <person name="Wang Y."/>
            <person name="McGuire P.E."/>
            <person name="Liu S."/>
            <person name="Long H."/>
            <person name="Ramasamy R.K."/>
            <person name="Rodriguez J.C."/>
            <person name="Van S.L."/>
            <person name="Yuan L."/>
            <person name="Wang Z."/>
            <person name="Xia Z."/>
            <person name="Xiao L."/>
            <person name="Anderson O.D."/>
            <person name="Ouyang S."/>
            <person name="Liang Y."/>
            <person name="Zimin A.V."/>
            <person name="Pertea G."/>
            <person name="Qi P."/>
            <person name="Bennetzen J.L."/>
            <person name="Dai X."/>
            <person name="Dawson M.W."/>
            <person name="Muller H.G."/>
            <person name="Kugler K."/>
            <person name="Rivarola-Duarte L."/>
            <person name="Spannagl M."/>
            <person name="Mayer K.F.X."/>
            <person name="Lu F.H."/>
            <person name="Bevan M.W."/>
            <person name="Leroy P."/>
            <person name="Li P."/>
            <person name="You F.M."/>
            <person name="Sun Q."/>
            <person name="Liu Z."/>
            <person name="Lyons E."/>
            <person name="Wicker T."/>
            <person name="Salzberg S.L."/>
            <person name="Devos K.M."/>
            <person name="Dvorak J."/>
        </authorList>
    </citation>
    <scope>NUCLEOTIDE SEQUENCE [LARGE SCALE GENOMIC DNA]</scope>
    <source>
        <strain evidence="2">cv. AL8/78</strain>
    </source>
</reference>
<dbReference type="Proteomes" id="UP000015105">
    <property type="component" value="Chromosome 1D"/>
</dbReference>
<dbReference type="EnsemblPlants" id="AET1Gv20420600.19">
    <property type="protein sequence ID" value="AET1Gv20420600.19"/>
    <property type="gene ID" value="AET1Gv20420600"/>
</dbReference>
<accession>A0A452YHQ8</accession>
<proteinExistence type="predicted"/>
<keyword evidence="1" id="KW-1133">Transmembrane helix</keyword>
<organism evidence="2 3">
    <name type="scientific">Aegilops tauschii subsp. strangulata</name>
    <name type="common">Goatgrass</name>
    <dbReference type="NCBI Taxonomy" id="200361"/>
    <lineage>
        <taxon>Eukaryota</taxon>
        <taxon>Viridiplantae</taxon>
        <taxon>Streptophyta</taxon>
        <taxon>Embryophyta</taxon>
        <taxon>Tracheophyta</taxon>
        <taxon>Spermatophyta</taxon>
        <taxon>Magnoliopsida</taxon>
        <taxon>Liliopsida</taxon>
        <taxon>Poales</taxon>
        <taxon>Poaceae</taxon>
        <taxon>BOP clade</taxon>
        <taxon>Pooideae</taxon>
        <taxon>Triticodae</taxon>
        <taxon>Triticeae</taxon>
        <taxon>Triticinae</taxon>
        <taxon>Aegilops</taxon>
    </lineage>
</organism>
<sequence length="77" mass="9486">AFFPNRSRRTARRFLIDLFVYRDFYFLFFLLFWRVMIFTCRGNYFSSRLTLPLKILYVLNPALWHDSYNFCVPTVVL</sequence>
<evidence type="ECO:0000313" key="2">
    <source>
        <dbReference type="EnsemblPlants" id="AET1Gv20420600.19"/>
    </source>
</evidence>
<reference evidence="2" key="5">
    <citation type="journal article" date="2021" name="G3 (Bethesda)">
        <title>Aegilops tauschii genome assembly Aet v5.0 features greater sequence contiguity and improved annotation.</title>
        <authorList>
            <person name="Wang L."/>
            <person name="Zhu T."/>
            <person name="Rodriguez J.C."/>
            <person name="Deal K.R."/>
            <person name="Dubcovsky J."/>
            <person name="McGuire P.E."/>
            <person name="Lux T."/>
            <person name="Spannagl M."/>
            <person name="Mayer K.F.X."/>
            <person name="Baldrich P."/>
            <person name="Meyers B.C."/>
            <person name="Huo N."/>
            <person name="Gu Y.Q."/>
            <person name="Zhou H."/>
            <person name="Devos K.M."/>
            <person name="Bennetzen J.L."/>
            <person name="Unver T."/>
            <person name="Budak H."/>
            <person name="Gulick P.J."/>
            <person name="Galiba G."/>
            <person name="Kalapos B."/>
            <person name="Nelson D.R."/>
            <person name="Li P."/>
            <person name="You F.M."/>
            <person name="Luo M.C."/>
            <person name="Dvorak J."/>
        </authorList>
    </citation>
    <scope>NUCLEOTIDE SEQUENCE [LARGE SCALE GENOMIC DNA]</scope>
    <source>
        <strain evidence="2">cv. AL8/78</strain>
    </source>
</reference>
<reference evidence="2" key="4">
    <citation type="submission" date="2019-03" db="UniProtKB">
        <authorList>
            <consortium name="EnsemblPlants"/>
        </authorList>
    </citation>
    <scope>IDENTIFICATION</scope>
</reference>
<evidence type="ECO:0000313" key="3">
    <source>
        <dbReference type="Proteomes" id="UP000015105"/>
    </source>
</evidence>
<dbReference type="AlphaFoldDB" id="A0A452YHQ8"/>
<evidence type="ECO:0000256" key="1">
    <source>
        <dbReference type="SAM" id="Phobius"/>
    </source>
</evidence>
<reference evidence="3" key="1">
    <citation type="journal article" date="2014" name="Science">
        <title>Ancient hybridizations among the ancestral genomes of bread wheat.</title>
        <authorList>
            <consortium name="International Wheat Genome Sequencing Consortium,"/>
            <person name="Marcussen T."/>
            <person name="Sandve S.R."/>
            <person name="Heier L."/>
            <person name="Spannagl M."/>
            <person name="Pfeifer M."/>
            <person name="Jakobsen K.S."/>
            <person name="Wulff B.B."/>
            <person name="Steuernagel B."/>
            <person name="Mayer K.F."/>
            <person name="Olsen O.A."/>
        </authorList>
    </citation>
    <scope>NUCLEOTIDE SEQUENCE [LARGE SCALE GENOMIC DNA]</scope>
    <source>
        <strain evidence="3">cv. AL8/78</strain>
    </source>
</reference>
<name>A0A452YHQ8_AEGTS</name>
<keyword evidence="1" id="KW-0812">Transmembrane</keyword>
<reference evidence="3" key="2">
    <citation type="journal article" date="2017" name="Nat. Plants">
        <title>The Aegilops tauschii genome reveals multiple impacts of transposons.</title>
        <authorList>
            <person name="Zhao G."/>
            <person name="Zou C."/>
            <person name="Li K."/>
            <person name="Wang K."/>
            <person name="Li T."/>
            <person name="Gao L."/>
            <person name="Zhang X."/>
            <person name="Wang H."/>
            <person name="Yang Z."/>
            <person name="Liu X."/>
            <person name="Jiang W."/>
            <person name="Mao L."/>
            <person name="Kong X."/>
            <person name="Jiao Y."/>
            <person name="Jia J."/>
        </authorList>
    </citation>
    <scope>NUCLEOTIDE SEQUENCE [LARGE SCALE GENOMIC DNA]</scope>
    <source>
        <strain evidence="3">cv. AL8/78</strain>
    </source>
</reference>